<feature type="domain" description="Mur ligase C-terminal" evidence="11">
    <location>
        <begin position="332"/>
        <end position="459"/>
    </location>
</feature>
<dbReference type="RefSeq" id="WP_085031099.1">
    <property type="nucleotide sequence ID" value="NZ_CP020772.1"/>
</dbReference>
<evidence type="ECO:0000259" key="10">
    <source>
        <dbReference type="Pfam" id="PF01225"/>
    </source>
</evidence>
<evidence type="ECO:0000256" key="3">
    <source>
        <dbReference type="ARBA" id="ARBA00022618"/>
    </source>
</evidence>
<evidence type="ECO:0000313" key="13">
    <source>
        <dbReference type="EMBL" id="ARI78640.1"/>
    </source>
</evidence>
<dbReference type="GO" id="GO:0008360">
    <property type="term" value="P:regulation of cell shape"/>
    <property type="evidence" value="ECO:0007669"/>
    <property type="project" value="UniProtKB-KW"/>
</dbReference>
<keyword evidence="8" id="KW-0067">ATP-binding</keyword>
<dbReference type="SUPFAM" id="SSF53244">
    <property type="entry name" value="MurD-like peptide ligases, peptide-binding domain"/>
    <property type="match status" value="1"/>
</dbReference>
<gene>
    <name evidence="8" type="primary">murE</name>
    <name evidence="13" type="ORF">HM131_18120</name>
</gene>
<dbReference type="Pfam" id="PF01225">
    <property type="entry name" value="Mur_ligase"/>
    <property type="match status" value="1"/>
</dbReference>
<comment type="function">
    <text evidence="8">Catalyzes the addition of an amino acid to the nucleotide precursor UDP-N-acetylmuramoyl-L-alanyl-D-glutamate (UMAG) in the biosynthesis of bacterial cell-wall peptidoglycan.</text>
</comment>
<dbReference type="SUPFAM" id="SSF53623">
    <property type="entry name" value="MurD-like peptide ligases, catalytic domain"/>
    <property type="match status" value="1"/>
</dbReference>
<comment type="pathway">
    <text evidence="1 8 9">Cell wall biogenesis; peptidoglycan biosynthesis.</text>
</comment>
<comment type="subcellular location">
    <subcellularLocation>
        <location evidence="8 9">Cytoplasm</location>
    </subcellularLocation>
</comment>
<dbReference type="GO" id="GO:0051301">
    <property type="term" value="P:cell division"/>
    <property type="evidence" value="ECO:0007669"/>
    <property type="project" value="UniProtKB-KW"/>
</dbReference>
<dbReference type="InterPro" id="IPR005761">
    <property type="entry name" value="UDP-N-AcMur-Glu-dNH2Pim_ligase"/>
</dbReference>
<feature type="binding site" evidence="8">
    <location>
        <begin position="114"/>
        <end position="120"/>
    </location>
    <ligand>
        <name>ATP</name>
        <dbReference type="ChEBI" id="CHEBI:30616"/>
    </ligand>
</feature>
<feature type="domain" description="Mur ligase central" evidence="12">
    <location>
        <begin position="112"/>
        <end position="310"/>
    </location>
</feature>
<evidence type="ECO:0000256" key="6">
    <source>
        <dbReference type="ARBA" id="ARBA00023306"/>
    </source>
</evidence>
<keyword evidence="8 13" id="KW-0436">Ligase</keyword>
<dbReference type="EMBL" id="CP020772">
    <property type="protein sequence ID" value="ARI78640.1"/>
    <property type="molecule type" value="Genomic_DNA"/>
</dbReference>
<comment type="caution">
    <text evidence="8">Lacks conserved residue(s) required for the propagation of feature annotation.</text>
</comment>
<dbReference type="Pfam" id="PF08245">
    <property type="entry name" value="Mur_ligase_M"/>
    <property type="match status" value="1"/>
</dbReference>
<dbReference type="Proteomes" id="UP000192527">
    <property type="component" value="Chromosome"/>
</dbReference>
<feature type="binding site" evidence="8">
    <location>
        <position position="155"/>
    </location>
    <ligand>
        <name>UDP-N-acetyl-alpha-D-muramoyl-L-alanyl-D-glutamate</name>
        <dbReference type="ChEBI" id="CHEBI:83900"/>
    </ligand>
</feature>
<dbReference type="STRING" id="402384.HM131_18120"/>
<dbReference type="NCBIfam" id="NF001126">
    <property type="entry name" value="PRK00139.1-4"/>
    <property type="match status" value="1"/>
</dbReference>
<dbReference type="InterPro" id="IPR004101">
    <property type="entry name" value="Mur_ligase_C"/>
</dbReference>
<protein>
    <recommendedName>
        <fullName evidence="8">UDP-N-acetylmuramyl-tripeptide synthetase</fullName>
        <ecNumber evidence="8">6.3.2.-</ecNumber>
    </recommendedName>
    <alternativeName>
        <fullName evidence="8">UDP-MurNAc-tripeptide synthetase</fullName>
    </alternativeName>
</protein>
<dbReference type="InterPro" id="IPR035911">
    <property type="entry name" value="MurE/MurF_N"/>
</dbReference>
<feature type="binding site" evidence="8">
    <location>
        <position position="188"/>
    </location>
    <ligand>
        <name>UDP-N-acetyl-alpha-D-muramoyl-L-alanyl-D-glutamate</name>
        <dbReference type="ChEBI" id="CHEBI:83900"/>
    </ligand>
</feature>
<evidence type="ECO:0000256" key="8">
    <source>
        <dbReference type="HAMAP-Rule" id="MF_00208"/>
    </source>
</evidence>
<comment type="cofactor">
    <cofactor evidence="8">
        <name>Mg(2+)</name>
        <dbReference type="ChEBI" id="CHEBI:18420"/>
    </cofactor>
</comment>
<organism evidence="13 14">
    <name type="scientific">Halobacillus mangrovi</name>
    <dbReference type="NCBI Taxonomy" id="402384"/>
    <lineage>
        <taxon>Bacteria</taxon>
        <taxon>Bacillati</taxon>
        <taxon>Bacillota</taxon>
        <taxon>Bacilli</taxon>
        <taxon>Bacillales</taxon>
        <taxon>Bacillaceae</taxon>
        <taxon>Halobacillus</taxon>
    </lineage>
</organism>
<proteinExistence type="inferred from homology"/>
<dbReference type="GO" id="GO:0005524">
    <property type="term" value="F:ATP binding"/>
    <property type="evidence" value="ECO:0007669"/>
    <property type="project" value="UniProtKB-UniRule"/>
</dbReference>
<keyword evidence="3 8" id="KW-0132">Cell division</keyword>
<dbReference type="GO" id="GO:0016881">
    <property type="term" value="F:acid-amino acid ligase activity"/>
    <property type="evidence" value="ECO:0007669"/>
    <property type="project" value="UniProtKB-UniRule"/>
</dbReference>
<dbReference type="Pfam" id="PF02875">
    <property type="entry name" value="Mur_ligase_C"/>
    <property type="match status" value="1"/>
</dbReference>
<keyword evidence="4 8" id="KW-0133">Cell shape</keyword>
<keyword evidence="5 8" id="KW-0573">Peptidoglycan synthesis</keyword>
<evidence type="ECO:0000259" key="12">
    <source>
        <dbReference type="Pfam" id="PF08245"/>
    </source>
</evidence>
<dbReference type="AlphaFoldDB" id="A0A1W5ZZF8"/>
<dbReference type="UniPathway" id="UPA00219"/>
<dbReference type="OrthoDB" id="9800958at2"/>
<dbReference type="InterPro" id="IPR036565">
    <property type="entry name" value="Mur-like_cat_sf"/>
</dbReference>
<feature type="domain" description="Mur ligase N-terminal catalytic" evidence="10">
    <location>
        <begin position="29"/>
        <end position="100"/>
    </location>
</feature>
<dbReference type="HAMAP" id="MF_00208">
    <property type="entry name" value="MurE"/>
    <property type="match status" value="1"/>
</dbReference>
<sequence>MKLQDLVYELETRMKLTTINIDEDITVEGLADNSREVKENYLFVAVKGFDKDGHSYINQAVRDGVSVVIGEEDLADEVGVPYIKVPNSRRALGILSNKFYHFPAKDKWLIGITGTNGKTTTSYLLKEIIESSGKSCAVIGSIQNIVNGRVYPTQNTTPSSLKINQMLAISTDDVVIIEVTSHALTQYRVEGLAFDMALFTNLSHDHLDYHSSMEEYFEAKRRLFHMLKKEGKAVINTDDSWGAHLERLLKDEGKPVFTVGKEEGRDFQIAQTEANPPKLLIKDKNGETTIYSNMSGMHNMYNMTMSFAAAALVGLDKALIGEAIEKFEGVKGRFQMIKIDEVTAVVDYAHTPDAIYHCLNTARQAGARKIIHVFGFRGDRDSTKRREMVAITSEISDHYILTFDDLNSVSGEEMGEVLRQLQDMHGNEKGKVITDRTLAIREAIELADDGDWILVTGKGNESYQLNYSLPTDSDEETLHYFALEQSRG</sequence>
<dbReference type="GO" id="GO:0009252">
    <property type="term" value="P:peptidoglycan biosynthetic process"/>
    <property type="evidence" value="ECO:0007669"/>
    <property type="project" value="UniProtKB-UniRule"/>
</dbReference>
<keyword evidence="8" id="KW-0460">Magnesium</keyword>
<dbReference type="InterPro" id="IPR013221">
    <property type="entry name" value="Mur_ligase_cen"/>
</dbReference>
<reference evidence="13 14" key="1">
    <citation type="submission" date="2017-04" db="EMBL/GenBank/DDBJ databases">
        <title>The whole genome sequencing and assembly of Halobacillus mangrovi strain.</title>
        <authorList>
            <person name="Lee S.-J."/>
            <person name="Park M.-K."/>
            <person name="Kim J.-Y."/>
            <person name="Lee Y.-J."/>
            <person name="Yi H."/>
            <person name="Bahn Y.-S."/>
            <person name="Kim J.F."/>
            <person name="Lee D.-W."/>
        </authorList>
    </citation>
    <scope>NUCLEOTIDE SEQUENCE [LARGE SCALE GENOMIC DNA]</scope>
    <source>
        <strain evidence="13 14">KTB 131</strain>
    </source>
</reference>
<dbReference type="GO" id="GO:0000287">
    <property type="term" value="F:magnesium ion binding"/>
    <property type="evidence" value="ECO:0007669"/>
    <property type="project" value="UniProtKB-UniRule"/>
</dbReference>
<keyword evidence="7 8" id="KW-0961">Cell wall biogenesis/degradation</keyword>
<feature type="binding site" evidence="8">
    <location>
        <position position="180"/>
    </location>
    <ligand>
        <name>UDP-N-acetyl-alpha-D-muramoyl-L-alanyl-D-glutamate</name>
        <dbReference type="ChEBI" id="CHEBI:83900"/>
    </ligand>
</feature>
<feature type="modified residue" description="N6-carboxylysine" evidence="8">
    <location>
        <position position="220"/>
    </location>
</feature>
<evidence type="ECO:0000256" key="9">
    <source>
        <dbReference type="RuleBase" id="RU004135"/>
    </source>
</evidence>
<evidence type="ECO:0000256" key="4">
    <source>
        <dbReference type="ARBA" id="ARBA00022960"/>
    </source>
</evidence>
<dbReference type="InterPro" id="IPR000713">
    <property type="entry name" value="Mur_ligase_N"/>
</dbReference>
<keyword evidence="6 8" id="KW-0131">Cell cycle</keyword>
<evidence type="ECO:0000259" key="11">
    <source>
        <dbReference type="Pfam" id="PF02875"/>
    </source>
</evidence>
<accession>A0A1W5ZZF8</accession>
<dbReference type="PANTHER" id="PTHR23135">
    <property type="entry name" value="MUR LIGASE FAMILY MEMBER"/>
    <property type="match status" value="1"/>
</dbReference>
<dbReference type="GO" id="GO:0005737">
    <property type="term" value="C:cytoplasm"/>
    <property type="evidence" value="ECO:0007669"/>
    <property type="project" value="UniProtKB-SubCell"/>
</dbReference>
<evidence type="ECO:0000256" key="7">
    <source>
        <dbReference type="ARBA" id="ARBA00023316"/>
    </source>
</evidence>
<feature type="binding site" evidence="8">
    <location>
        <position position="186"/>
    </location>
    <ligand>
        <name>UDP-N-acetyl-alpha-D-muramoyl-L-alanyl-D-glutamate</name>
        <dbReference type="ChEBI" id="CHEBI:83900"/>
    </ligand>
</feature>
<feature type="binding site" evidence="8">
    <location>
        <position position="34"/>
    </location>
    <ligand>
        <name>UDP-N-acetyl-alpha-D-muramoyl-L-alanyl-D-glutamate</name>
        <dbReference type="ChEBI" id="CHEBI:83900"/>
    </ligand>
</feature>
<comment type="similarity">
    <text evidence="2 8">Belongs to the MurCDEF family. MurE subfamily.</text>
</comment>
<keyword evidence="8" id="KW-0547">Nucleotide-binding</keyword>
<keyword evidence="8" id="KW-0963">Cytoplasm</keyword>
<evidence type="ECO:0000256" key="2">
    <source>
        <dbReference type="ARBA" id="ARBA00005898"/>
    </source>
</evidence>
<dbReference type="NCBIfam" id="TIGR01085">
    <property type="entry name" value="murE"/>
    <property type="match status" value="1"/>
</dbReference>
<dbReference type="EC" id="6.3.2.-" evidence="8"/>
<comment type="PTM">
    <text evidence="8">Carboxylation is probably crucial for Mg(2+) binding and, consequently, for the gamma-phosphate positioning of ATP.</text>
</comment>
<dbReference type="Gene3D" id="3.40.1390.10">
    <property type="entry name" value="MurE/MurF, N-terminal domain"/>
    <property type="match status" value="1"/>
</dbReference>
<dbReference type="Gene3D" id="3.90.190.20">
    <property type="entry name" value="Mur ligase, C-terminal domain"/>
    <property type="match status" value="1"/>
</dbReference>
<dbReference type="GO" id="GO:0071555">
    <property type="term" value="P:cell wall organization"/>
    <property type="evidence" value="ECO:0007669"/>
    <property type="project" value="UniProtKB-KW"/>
</dbReference>
<dbReference type="InterPro" id="IPR036615">
    <property type="entry name" value="Mur_ligase_C_dom_sf"/>
</dbReference>
<keyword evidence="14" id="KW-1185">Reference proteome</keyword>
<dbReference type="SUPFAM" id="SSF63418">
    <property type="entry name" value="MurE/MurF N-terminal domain"/>
    <property type="match status" value="1"/>
</dbReference>
<feature type="binding site" evidence="8">
    <location>
        <begin position="156"/>
        <end position="157"/>
    </location>
    <ligand>
        <name>UDP-N-acetyl-alpha-D-muramoyl-L-alanyl-D-glutamate</name>
        <dbReference type="ChEBI" id="CHEBI:83900"/>
    </ligand>
</feature>
<evidence type="ECO:0000313" key="14">
    <source>
        <dbReference type="Proteomes" id="UP000192527"/>
    </source>
</evidence>
<evidence type="ECO:0000256" key="5">
    <source>
        <dbReference type="ARBA" id="ARBA00022984"/>
    </source>
</evidence>
<dbReference type="Gene3D" id="3.40.1190.10">
    <property type="entry name" value="Mur-like, catalytic domain"/>
    <property type="match status" value="1"/>
</dbReference>
<dbReference type="PANTHER" id="PTHR23135:SF4">
    <property type="entry name" value="UDP-N-ACETYLMURAMOYL-L-ALANYL-D-GLUTAMATE--2,6-DIAMINOPIMELATE LIGASE MURE HOMOLOG, CHLOROPLASTIC"/>
    <property type="match status" value="1"/>
</dbReference>
<dbReference type="KEGG" id="hmn:HM131_18120"/>
<evidence type="ECO:0000256" key="1">
    <source>
        <dbReference type="ARBA" id="ARBA00004752"/>
    </source>
</evidence>
<name>A0A1W5ZZF8_9BACI</name>